<dbReference type="Proteomes" id="UP000036334">
    <property type="component" value="Unassembled WGS sequence"/>
</dbReference>
<protein>
    <submittedName>
        <fullName evidence="2">Antitoxin</fullName>
    </submittedName>
</protein>
<reference evidence="2 3" key="1">
    <citation type="submission" date="2015-05" db="EMBL/GenBank/DDBJ databases">
        <title>Genome sequence of Mycobacterium haemophilum.</title>
        <authorList>
            <person name="Greninger A.L."/>
            <person name="Cunningham G."/>
            <person name="Miller S."/>
        </authorList>
    </citation>
    <scope>NUCLEOTIDE SEQUENCE [LARGE SCALE GENOMIC DNA]</scope>
    <source>
        <strain evidence="3">UC1</strain>
    </source>
</reference>
<evidence type="ECO:0000313" key="3">
    <source>
        <dbReference type="Proteomes" id="UP000036334"/>
    </source>
</evidence>
<evidence type="ECO:0000256" key="1">
    <source>
        <dbReference type="SAM" id="MobiDB-lite"/>
    </source>
</evidence>
<organism evidence="2 3">
    <name type="scientific">Mycobacterium haemophilum</name>
    <dbReference type="NCBI Taxonomy" id="29311"/>
    <lineage>
        <taxon>Bacteria</taxon>
        <taxon>Bacillati</taxon>
        <taxon>Actinomycetota</taxon>
        <taxon>Actinomycetes</taxon>
        <taxon>Mycobacteriales</taxon>
        <taxon>Mycobacteriaceae</taxon>
        <taxon>Mycobacterium</taxon>
    </lineage>
</organism>
<proteinExistence type="predicted"/>
<keyword evidence="3" id="KW-1185">Reference proteome</keyword>
<dbReference type="RefSeq" id="WP_047316812.1">
    <property type="nucleotide sequence ID" value="NZ_LDPQ01000040.1"/>
</dbReference>
<dbReference type="AlphaFoldDB" id="A0A0I9XFS8"/>
<dbReference type="EMBL" id="LDPR01000033">
    <property type="protein sequence ID" value="KLO34134.1"/>
    <property type="molecule type" value="Genomic_DNA"/>
</dbReference>
<feature type="region of interest" description="Disordered" evidence="1">
    <location>
        <begin position="57"/>
        <end position="78"/>
    </location>
</feature>
<feature type="compositionally biased region" description="Acidic residues" evidence="1">
    <location>
        <begin position="58"/>
        <end position="69"/>
    </location>
</feature>
<gene>
    <name evidence="2" type="ORF">ABH38_19820</name>
</gene>
<evidence type="ECO:0000313" key="2">
    <source>
        <dbReference type="EMBL" id="KLO34134.1"/>
    </source>
</evidence>
<name>A0A0I9XFS8_9MYCO</name>
<accession>A0A0I9XFS8</accession>
<dbReference type="PATRIC" id="fig|29311.18.peg.3426"/>
<sequence>MATGTTTIRVPLPTRDRLAAQARQRGISIAALLEELSDQAERQAAFEAERMATLADAEMPEVQDEDLDWDATAGDGIE</sequence>
<comment type="caution">
    <text evidence="2">The sequence shown here is derived from an EMBL/GenBank/DDBJ whole genome shotgun (WGS) entry which is preliminary data.</text>
</comment>
<dbReference type="STRING" id="1202450.B586_02155"/>
<dbReference type="OrthoDB" id="4752417at2"/>